<comment type="caution">
    <text evidence="1">The sequence shown here is derived from an EMBL/GenBank/DDBJ whole genome shotgun (WGS) entry which is preliminary data.</text>
</comment>
<evidence type="ECO:0000313" key="2">
    <source>
        <dbReference type="Proteomes" id="UP000190744"/>
    </source>
</evidence>
<sequence length="210" mass="23284">MEGSHKVAQDGLREGCNVASDALKKKPDKRARAWNIAKSLRLEFYTHSAVYSMPPTPMCGILPTHVCANLALEHNLSEEIQAIIAVTQGFLTALNRKSRVDFEKHCVRAGGMALAPPSPTALRFCTIGSFIEHVATLKDNIDERIWHPEVKVYEIGNLATVWAPFRAKINGVVDHVGVELFVLHKLNGEWKVTGLADSCRLPTEEETNME</sequence>
<dbReference type="AlphaFoldDB" id="A0A1S9S269"/>
<evidence type="ECO:0008006" key="3">
    <source>
        <dbReference type="Google" id="ProtNLM"/>
    </source>
</evidence>
<protein>
    <recommendedName>
        <fullName evidence="3">SnoaL-like domain-containing protein</fullName>
    </recommendedName>
</protein>
<dbReference type="EMBL" id="LJBN01000001">
    <property type="protein sequence ID" value="OOQ91786.1"/>
    <property type="molecule type" value="Genomic_DNA"/>
</dbReference>
<dbReference type="Gene3D" id="3.10.450.50">
    <property type="match status" value="1"/>
</dbReference>
<reference evidence="2" key="1">
    <citation type="submission" date="2015-09" db="EMBL/GenBank/DDBJ databases">
        <authorList>
            <person name="Fill T.P."/>
            <person name="Baretta J.F."/>
            <person name="de Almeida L.G."/>
            <person name="Rocha M."/>
            <person name="de Souza D.H."/>
            <person name="Malavazi I."/>
            <person name="Cerdeira L.T."/>
            <person name="Hong H."/>
            <person name="Samborskyy M."/>
            <person name="de Vasconcelos A.T."/>
            <person name="Leadlay P."/>
            <person name="Rodrigues-Filho E."/>
        </authorList>
    </citation>
    <scope>NUCLEOTIDE SEQUENCE [LARGE SCALE GENOMIC DNA]</scope>
    <source>
        <strain evidence="2">LaBioMMi 136</strain>
    </source>
</reference>
<dbReference type="Proteomes" id="UP000190744">
    <property type="component" value="Unassembled WGS sequence"/>
</dbReference>
<dbReference type="SUPFAM" id="SSF54427">
    <property type="entry name" value="NTF2-like"/>
    <property type="match status" value="1"/>
</dbReference>
<proteinExistence type="predicted"/>
<evidence type="ECO:0000313" key="1">
    <source>
        <dbReference type="EMBL" id="OOQ91786.1"/>
    </source>
</evidence>
<name>A0A1S9S269_PENBI</name>
<accession>A0A1S9S269</accession>
<organism evidence="1 2">
    <name type="scientific">Penicillium brasilianum</name>
    <dbReference type="NCBI Taxonomy" id="104259"/>
    <lineage>
        <taxon>Eukaryota</taxon>
        <taxon>Fungi</taxon>
        <taxon>Dikarya</taxon>
        <taxon>Ascomycota</taxon>
        <taxon>Pezizomycotina</taxon>
        <taxon>Eurotiomycetes</taxon>
        <taxon>Eurotiomycetidae</taxon>
        <taxon>Eurotiales</taxon>
        <taxon>Aspergillaceae</taxon>
        <taxon>Penicillium</taxon>
    </lineage>
</organism>
<dbReference type="InterPro" id="IPR032710">
    <property type="entry name" value="NTF2-like_dom_sf"/>
</dbReference>
<gene>
    <name evidence="1" type="ORF">PEBR_09495</name>
</gene>